<sequence>MTVVLRYVNEGGFIQERLLDLIHVRNTTAETLKGAIFFLLNEHGLSVHNIHGQGYDGASNMSAAREVGTVHDFFENKLPLIINCVGSSCKRIQELKHDQANEIAMLVAHDDLETGKGLNQSQCLQRACDTRWGSHYNSVSSLLKPFSPTCTVLEHIHDGRGTASQRGDAERAYKTLTSFEFVFILHMMKEILEISLDLCTLLQRKSQDILNAMDLLKSTKVQIQLLRDVGWEQFIEKRQEMTNPMTMEHHYHFDLFTETTNELLVFCVALDPRDVYKMFNVESICSLVETFYSEDFTDNEKDILKIQVKGRRIPL</sequence>
<feature type="domain" description="DUF4371" evidence="1">
    <location>
        <begin position="1"/>
        <end position="62"/>
    </location>
</feature>
<proteinExistence type="predicted"/>
<dbReference type="Pfam" id="PF14291">
    <property type="entry name" value="DUF4371"/>
    <property type="match status" value="1"/>
</dbReference>
<dbReference type="Proteomes" id="UP001454036">
    <property type="component" value="Unassembled WGS sequence"/>
</dbReference>
<evidence type="ECO:0000259" key="1">
    <source>
        <dbReference type="Pfam" id="PF14291"/>
    </source>
</evidence>
<keyword evidence="3" id="KW-1185">Reference proteome</keyword>
<dbReference type="InterPro" id="IPR012337">
    <property type="entry name" value="RNaseH-like_sf"/>
</dbReference>
<dbReference type="SUPFAM" id="SSF53098">
    <property type="entry name" value="Ribonuclease H-like"/>
    <property type="match status" value="1"/>
</dbReference>
<dbReference type="InterPro" id="IPR055298">
    <property type="entry name" value="AtLOH3-like"/>
</dbReference>
<comment type="caution">
    <text evidence="2">The sequence shown here is derived from an EMBL/GenBank/DDBJ whole genome shotgun (WGS) entry which is preliminary data.</text>
</comment>
<name>A0AAV3R975_LITER</name>
<evidence type="ECO:0000313" key="2">
    <source>
        <dbReference type="EMBL" id="GAA0172419.1"/>
    </source>
</evidence>
<dbReference type="PANTHER" id="PTHR11697">
    <property type="entry name" value="GENERAL TRANSCRIPTION FACTOR 2-RELATED ZINC FINGER PROTEIN"/>
    <property type="match status" value="1"/>
</dbReference>
<dbReference type="EMBL" id="BAABME010025603">
    <property type="protein sequence ID" value="GAA0172419.1"/>
    <property type="molecule type" value="Genomic_DNA"/>
</dbReference>
<organism evidence="2 3">
    <name type="scientific">Lithospermum erythrorhizon</name>
    <name type="common">Purple gromwell</name>
    <name type="synonym">Lithospermum officinale var. erythrorhizon</name>
    <dbReference type="NCBI Taxonomy" id="34254"/>
    <lineage>
        <taxon>Eukaryota</taxon>
        <taxon>Viridiplantae</taxon>
        <taxon>Streptophyta</taxon>
        <taxon>Embryophyta</taxon>
        <taxon>Tracheophyta</taxon>
        <taxon>Spermatophyta</taxon>
        <taxon>Magnoliopsida</taxon>
        <taxon>eudicotyledons</taxon>
        <taxon>Gunneridae</taxon>
        <taxon>Pentapetalae</taxon>
        <taxon>asterids</taxon>
        <taxon>lamiids</taxon>
        <taxon>Boraginales</taxon>
        <taxon>Boraginaceae</taxon>
        <taxon>Boraginoideae</taxon>
        <taxon>Lithospermeae</taxon>
        <taxon>Lithospermum</taxon>
    </lineage>
</organism>
<gene>
    <name evidence="2" type="ORF">LIER_41332</name>
</gene>
<protein>
    <recommendedName>
        <fullName evidence="1">DUF4371 domain-containing protein</fullName>
    </recommendedName>
</protein>
<dbReference type="PANTHER" id="PTHR11697:SF230">
    <property type="entry name" value="ZINC FINGER, MYM DOMAIN CONTAINING 1"/>
    <property type="match status" value="1"/>
</dbReference>
<accession>A0AAV3R975</accession>
<dbReference type="AlphaFoldDB" id="A0AAV3R975"/>
<evidence type="ECO:0000313" key="3">
    <source>
        <dbReference type="Proteomes" id="UP001454036"/>
    </source>
</evidence>
<reference evidence="2 3" key="1">
    <citation type="submission" date="2024-01" db="EMBL/GenBank/DDBJ databases">
        <title>The complete chloroplast genome sequence of Lithospermum erythrorhizon: insights into the phylogenetic relationship among Boraginaceae species and the maternal lineages of purple gromwells.</title>
        <authorList>
            <person name="Okada T."/>
            <person name="Watanabe K."/>
        </authorList>
    </citation>
    <scope>NUCLEOTIDE SEQUENCE [LARGE SCALE GENOMIC DNA]</scope>
</reference>
<dbReference type="InterPro" id="IPR025398">
    <property type="entry name" value="DUF4371"/>
</dbReference>